<dbReference type="EMBL" id="JAYMYQ010000002">
    <property type="protein sequence ID" value="KAK7351733.1"/>
    <property type="molecule type" value="Genomic_DNA"/>
</dbReference>
<organism evidence="1 2">
    <name type="scientific">Canavalia gladiata</name>
    <name type="common">Sword bean</name>
    <name type="synonym">Dolichos gladiatus</name>
    <dbReference type="NCBI Taxonomy" id="3824"/>
    <lineage>
        <taxon>Eukaryota</taxon>
        <taxon>Viridiplantae</taxon>
        <taxon>Streptophyta</taxon>
        <taxon>Embryophyta</taxon>
        <taxon>Tracheophyta</taxon>
        <taxon>Spermatophyta</taxon>
        <taxon>Magnoliopsida</taxon>
        <taxon>eudicotyledons</taxon>
        <taxon>Gunneridae</taxon>
        <taxon>Pentapetalae</taxon>
        <taxon>rosids</taxon>
        <taxon>fabids</taxon>
        <taxon>Fabales</taxon>
        <taxon>Fabaceae</taxon>
        <taxon>Papilionoideae</taxon>
        <taxon>50 kb inversion clade</taxon>
        <taxon>NPAAA clade</taxon>
        <taxon>indigoferoid/millettioid clade</taxon>
        <taxon>Phaseoleae</taxon>
        <taxon>Canavalia</taxon>
    </lineage>
</organism>
<gene>
    <name evidence="1" type="ORF">VNO77_11394</name>
</gene>
<sequence>MDYCTSEFSSPGPFSHKSRYSSTQKCYKMMDQVVHPSQVLTESTLVSGEANQNTAPRISWYLLKVGTLHRHAS</sequence>
<keyword evidence="2" id="KW-1185">Reference proteome</keyword>
<protein>
    <submittedName>
        <fullName evidence="1">Uncharacterized protein</fullName>
    </submittedName>
</protein>
<name>A0AAN9MGS6_CANGL</name>
<dbReference type="AlphaFoldDB" id="A0AAN9MGS6"/>
<evidence type="ECO:0000313" key="2">
    <source>
        <dbReference type="Proteomes" id="UP001367508"/>
    </source>
</evidence>
<comment type="caution">
    <text evidence="1">The sequence shown here is derived from an EMBL/GenBank/DDBJ whole genome shotgun (WGS) entry which is preliminary data.</text>
</comment>
<accession>A0AAN9MGS6</accession>
<dbReference type="Proteomes" id="UP001367508">
    <property type="component" value="Unassembled WGS sequence"/>
</dbReference>
<reference evidence="1 2" key="1">
    <citation type="submission" date="2024-01" db="EMBL/GenBank/DDBJ databases">
        <title>The genomes of 5 underutilized Papilionoideae crops provide insights into root nodulation and disease resistanc.</title>
        <authorList>
            <person name="Jiang F."/>
        </authorList>
    </citation>
    <scope>NUCLEOTIDE SEQUENCE [LARGE SCALE GENOMIC DNA]</scope>
    <source>
        <strain evidence="1">LVBAO_FW01</strain>
        <tissue evidence="1">Leaves</tissue>
    </source>
</reference>
<evidence type="ECO:0000313" key="1">
    <source>
        <dbReference type="EMBL" id="KAK7351733.1"/>
    </source>
</evidence>
<proteinExistence type="predicted"/>